<keyword evidence="2" id="KW-0489">Methyltransferase</keyword>
<evidence type="ECO:0000313" key="2">
    <source>
        <dbReference type="EMBL" id="MFC0476016.1"/>
    </source>
</evidence>
<dbReference type="GO" id="GO:0032259">
    <property type="term" value="P:methylation"/>
    <property type="evidence" value="ECO:0007669"/>
    <property type="project" value="UniProtKB-KW"/>
</dbReference>
<dbReference type="SUPFAM" id="SSF53335">
    <property type="entry name" value="S-adenosyl-L-methionine-dependent methyltransferases"/>
    <property type="match status" value="1"/>
</dbReference>
<dbReference type="CDD" id="cd02440">
    <property type="entry name" value="AdoMet_MTases"/>
    <property type="match status" value="1"/>
</dbReference>
<comment type="caution">
    <text evidence="2">The sequence shown here is derived from an EMBL/GenBank/DDBJ whole genome shotgun (WGS) entry which is preliminary data.</text>
</comment>
<name>A0ABV6KRR7_9BACI</name>
<dbReference type="Gene3D" id="3.40.50.150">
    <property type="entry name" value="Vaccinia Virus protein VP39"/>
    <property type="match status" value="1"/>
</dbReference>
<feature type="domain" description="Methyltransferase" evidence="1">
    <location>
        <begin position="91"/>
        <end position="209"/>
    </location>
</feature>
<evidence type="ECO:0000259" key="1">
    <source>
        <dbReference type="Pfam" id="PF13847"/>
    </source>
</evidence>
<dbReference type="EMBL" id="JBHLUU010000082">
    <property type="protein sequence ID" value="MFC0476016.1"/>
    <property type="molecule type" value="Genomic_DNA"/>
</dbReference>
<sequence>MHSKLIIIAKQHIKKNRSSKNIIVRWFAAILESLWNMCQATIRVCTDKEYRNDIFMKVLNGKNVHQTTPLTFMNRYPKIFTACQEYFKGREDLKILSYGCSTGEEVLTLRRYFPNSKIIGTDINKQSLNTCRKLQVDENINFIYSSQKEIQKHGKFDAIFCMAVLQRKPHDIAAMGITNLKKIYPFEKFEKQIISLDNLVKPNGLLIVHFTQYSLLDTRVAHKYKPLGNYVQDDYTTPVFDRNSEIIKNPNPQKSVFIKLNA</sequence>
<dbReference type="EC" id="2.1.1.222" evidence="2"/>
<organism evidence="2 3">
    <name type="scientific">Robertmurraya beringensis</name>
    <dbReference type="NCBI Taxonomy" id="641660"/>
    <lineage>
        <taxon>Bacteria</taxon>
        <taxon>Bacillati</taxon>
        <taxon>Bacillota</taxon>
        <taxon>Bacilli</taxon>
        <taxon>Bacillales</taxon>
        <taxon>Bacillaceae</taxon>
        <taxon>Robertmurraya</taxon>
    </lineage>
</organism>
<keyword evidence="3" id="KW-1185">Reference proteome</keyword>
<keyword evidence="2" id="KW-0808">Transferase</keyword>
<dbReference type="Pfam" id="PF13847">
    <property type="entry name" value="Methyltransf_31"/>
    <property type="match status" value="1"/>
</dbReference>
<evidence type="ECO:0000313" key="3">
    <source>
        <dbReference type="Proteomes" id="UP001589738"/>
    </source>
</evidence>
<dbReference type="InterPro" id="IPR025714">
    <property type="entry name" value="Methyltranfer_dom"/>
</dbReference>
<dbReference type="GO" id="GO:0061542">
    <property type="term" value="F:3-demethylubiquinol 3-O-methyltransferase activity"/>
    <property type="evidence" value="ECO:0007669"/>
    <property type="project" value="UniProtKB-EC"/>
</dbReference>
<gene>
    <name evidence="2" type="ORF">ACFFHF_12290</name>
</gene>
<proteinExistence type="predicted"/>
<dbReference type="RefSeq" id="WP_377058266.1">
    <property type="nucleotide sequence ID" value="NZ_JBHLUU010000082.1"/>
</dbReference>
<reference evidence="2 3" key="1">
    <citation type="submission" date="2024-09" db="EMBL/GenBank/DDBJ databases">
        <authorList>
            <person name="Sun Q."/>
            <person name="Mori K."/>
        </authorList>
    </citation>
    <scope>NUCLEOTIDE SEQUENCE [LARGE SCALE GENOMIC DNA]</scope>
    <source>
        <strain evidence="2 3">CGMCC 1.9126</strain>
    </source>
</reference>
<dbReference type="Proteomes" id="UP001589738">
    <property type="component" value="Unassembled WGS sequence"/>
</dbReference>
<dbReference type="EC" id="2.1.1.64" evidence="2"/>
<accession>A0ABV6KRR7</accession>
<protein>
    <submittedName>
        <fullName evidence="2">Class I SAM-dependent methyltransferase</fullName>
        <ecNumber evidence="2">2.1.1.222</ecNumber>
        <ecNumber evidence="2">2.1.1.64</ecNumber>
    </submittedName>
</protein>
<dbReference type="InterPro" id="IPR029063">
    <property type="entry name" value="SAM-dependent_MTases_sf"/>
</dbReference>
<dbReference type="GO" id="GO:0102208">
    <property type="term" value="F:2-polyprenyl-6-hydroxyphenol methylase activity"/>
    <property type="evidence" value="ECO:0007669"/>
    <property type="project" value="UniProtKB-EC"/>
</dbReference>